<feature type="compositionally biased region" description="Polar residues" evidence="1">
    <location>
        <begin position="24"/>
        <end position="33"/>
    </location>
</feature>
<feature type="compositionally biased region" description="Pro residues" evidence="1">
    <location>
        <begin position="109"/>
        <end position="119"/>
    </location>
</feature>
<dbReference type="AlphaFoldDB" id="A0AAW0NGZ7"/>
<proteinExistence type="predicted"/>
<dbReference type="EMBL" id="JBBPFD010000014">
    <property type="protein sequence ID" value="KAK7899461.1"/>
    <property type="molecule type" value="Genomic_DNA"/>
</dbReference>
<feature type="compositionally biased region" description="Polar residues" evidence="1">
    <location>
        <begin position="47"/>
        <end position="65"/>
    </location>
</feature>
<dbReference type="Proteomes" id="UP001460270">
    <property type="component" value="Unassembled WGS sequence"/>
</dbReference>
<protein>
    <submittedName>
        <fullName evidence="2">Uncharacterized protein</fullName>
    </submittedName>
</protein>
<evidence type="ECO:0000256" key="1">
    <source>
        <dbReference type="SAM" id="MobiDB-lite"/>
    </source>
</evidence>
<gene>
    <name evidence="2" type="ORF">WMY93_020314</name>
</gene>
<organism evidence="2 3">
    <name type="scientific">Mugilogobius chulae</name>
    <name type="common">yellowstripe goby</name>
    <dbReference type="NCBI Taxonomy" id="88201"/>
    <lineage>
        <taxon>Eukaryota</taxon>
        <taxon>Metazoa</taxon>
        <taxon>Chordata</taxon>
        <taxon>Craniata</taxon>
        <taxon>Vertebrata</taxon>
        <taxon>Euteleostomi</taxon>
        <taxon>Actinopterygii</taxon>
        <taxon>Neopterygii</taxon>
        <taxon>Teleostei</taxon>
        <taxon>Neoteleostei</taxon>
        <taxon>Acanthomorphata</taxon>
        <taxon>Gobiaria</taxon>
        <taxon>Gobiiformes</taxon>
        <taxon>Gobioidei</taxon>
        <taxon>Gobiidae</taxon>
        <taxon>Gobionellinae</taxon>
        <taxon>Mugilogobius</taxon>
    </lineage>
</organism>
<feature type="compositionally biased region" description="Basic and acidic residues" evidence="1">
    <location>
        <begin position="1"/>
        <end position="23"/>
    </location>
</feature>
<reference evidence="3" key="1">
    <citation type="submission" date="2024-04" db="EMBL/GenBank/DDBJ databases">
        <title>Salinicola lusitanus LLJ914,a marine bacterium isolated from the Okinawa Trough.</title>
        <authorList>
            <person name="Li J."/>
        </authorList>
    </citation>
    <scope>NUCLEOTIDE SEQUENCE [LARGE SCALE GENOMIC DNA]</scope>
</reference>
<name>A0AAW0NGZ7_9GOBI</name>
<feature type="region of interest" description="Disordered" evidence="1">
    <location>
        <begin position="1"/>
        <end position="69"/>
    </location>
</feature>
<accession>A0AAW0NGZ7</accession>
<sequence length="119" mass="12844">MRERERERSEGRRERGRERERNRQSAGAVSLSSDPLGRPVEMHKSNPAVNGTCSSKPALSTSSHSDLTRKYDECEKTVSFGVNSSMTGLVGSQETAAGDESEITGRSLTPPPPLAPGQS</sequence>
<comment type="caution">
    <text evidence="2">The sequence shown here is derived from an EMBL/GenBank/DDBJ whole genome shotgun (WGS) entry which is preliminary data.</text>
</comment>
<feature type="compositionally biased region" description="Polar residues" evidence="1">
    <location>
        <begin position="84"/>
        <end position="95"/>
    </location>
</feature>
<feature type="region of interest" description="Disordered" evidence="1">
    <location>
        <begin position="84"/>
        <end position="119"/>
    </location>
</feature>
<keyword evidence="3" id="KW-1185">Reference proteome</keyword>
<evidence type="ECO:0000313" key="2">
    <source>
        <dbReference type="EMBL" id="KAK7899461.1"/>
    </source>
</evidence>
<evidence type="ECO:0000313" key="3">
    <source>
        <dbReference type="Proteomes" id="UP001460270"/>
    </source>
</evidence>